<dbReference type="PaxDb" id="3827-XP_004499555.1"/>
<dbReference type="InterPro" id="IPR031314">
    <property type="entry name" value="DNK_dom"/>
</dbReference>
<dbReference type="PANTHER" id="PTHR10513">
    <property type="entry name" value="DEOXYNUCLEOSIDE KINASE"/>
    <property type="match status" value="1"/>
</dbReference>
<feature type="region of interest" description="Disordered" evidence="1">
    <location>
        <begin position="514"/>
        <end position="534"/>
    </location>
</feature>
<reference evidence="4" key="2">
    <citation type="submission" date="2025-08" db="UniProtKB">
        <authorList>
            <consortium name="RefSeq"/>
        </authorList>
    </citation>
    <scope>IDENTIFICATION</scope>
    <source>
        <tissue evidence="4">Etiolated seedlings</tissue>
    </source>
</reference>
<evidence type="ECO:0000256" key="1">
    <source>
        <dbReference type="SAM" id="MobiDB-lite"/>
    </source>
</evidence>
<dbReference type="AlphaFoldDB" id="A0A1S2Y597"/>
<evidence type="ECO:0000259" key="2">
    <source>
        <dbReference type="Pfam" id="PF01712"/>
    </source>
</evidence>
<protein>
    <submittedName>
        <fullName evidence="4">Uncharacterized protein LOC101496104</fullName>
    </submittedName>
</protein>
<feature type="domain" description="Deoxynucleoside kinase" evidence="2">
    <location>
        <begin position="250"/>
        <end position="504"/>
    </location>
</feature>
<dbReference type="GO" id="GO:0005737">
    <property type="term" value="C:cytoplasm"/>
    <property type="evidence" value="ECO:0007669"/>
    <property type="project" value="TreeGrafter"/>
</dbReference>
<feature type="compositionally biased region" description="Low complexity" evidence="1">
    <location>
        <begin position="148"/>
        <end position="157"/>
    </location>
</feature>
<keyword evidence="3" id="KW-1185">Reference proteome</keyword>
<dbReference type="GeneID" id="101496104"/>
<proteinExistence type="predicted"/>
<dbReference type="InterPro" id="IPR027417">
    <property type="entry name" value="P-loop_NTPase"/>
</dbReference>
<dbReference type="Gene3D" id="3.40.50.300">
    <property type="entry name" value="P-loop containing nucleotide triphosphate hydrolases"/>
    <property type="match status" value="1"/>
</dbReference>
<dbReference type="Proteomes" id="UP000087171">
    <property type="component" value="Chromosome Ca5"/>
</dbReference>
<feature type="region of interest" description="Disordered" evidence="1">
    <location>
        <begin position="103"/>
        <end position="163"/>
    </location>
</feature>
<feature type="compositionally biased region" description="Polar residues" evidence="1">
    <location>
        <begin position="514"/>
        <end position="526"/>
    </location>
</feature>
<dbReference type="OrthoDB" id="567086at2759"/>
<feature type="compositionally biased region" description="Low complexity" evidence="1">
    <location>
        <begin position="103"/>
        <end position="112"/>
    </location>
</feature>
<name>A0A1S2Y597_CICAR</name>
<evidence type="ECO:0000313" key="3">
    <source>
        <dbReference type="Proteomes" id="UP000087171"/>
    </source>
</evidence>
<dbReference type="STRING" id="3827.A0A1S2Y597"/>
<evidence type="ECO:0000313" key="4">
    <source>
        <dbReference type="RefSeq" id="XP_004499555.1"/>
    </source>
</evidence>
<dbReference type="SUPFAM" id="SSF52540">
    <property type="entry name" value="P-loop containing nucleoside triphosphate hydrolases"/>
    <property type="match status" value="1"/>
</dbReference>
<dbReference type="RefSeq" id="XP_004499555.1">
    <property type="nucleotide sequence ID" value="XM_004499498.3"/>
</dbReference>
<dbReference type="CDD" id="cd01673">
    <property type="entry name" value="dNK"/>
    <property type="match status" value="1"/>
</dbReference>
<dbReference type="KEGG" id="cam:101496104"/>
<organism evidence="3 4">
    <name type="scientific">Cicer arietinum</name>
    <name type="common">Chickpea</name>
    <name type="synonym">Garbanzo</name>
    <dbReference type="NCBI Taxonomy" id="3827"/>
    <lineage>
        <taxon>Eukaryota</taxon>
        <taxon>Viridiplantae</taxon>
        <taxon>Streptophyta</taxon>
        <taxon>Embryophyta</taxon>
        <taxon>Tracheophyta</taxon>
        <taxon>Spermatophyta</taxon>
        <taxon>Magnoliopsida</taxon>
        <taxon>eudicotyledons</taxon>
        <taxon>Gunneridae</taxon>
        <taxon>Pentapetalae</taxon>
        <taxon>rosids</taxon>
        <taxon>fabids</taxon>
        <taxon>Fabales</taxon>
        <taxon>Fabaceae</taxon>
        <taxon>Papilionoideae</taxon>
        <taxon>50 kb inversion clade</taxon>
        <taxon>NPAAA clade</taxon>
        <taxon>Hologalegina</taxon>
        <taxon>IRL clade</taxon>
        <taxon>Cicereae</taxon>
        <taxon>Cicer</taxon>
    </lineage>
</organism>
<dbReference type="GO" id="GO:0019136">
    <property type="term" value="F:deoxynucleoside kinase activity"/>
    <property type="evidence" value="ECO:0007669"/>
    <property type="project" value="TreeGrafter"/>
</dbReference>
<dbReference type="eggNOG" id="KOG4235">
    <property type="taxonomic scope" value="Eukaryota"/>
</dbReference>
<dbReference type="PANTHER" id="PTHR10513:SF35">
    <property type="entry name" value="DEOXYADENOSINE KINASE"/>
    <property type="match status" value="1"/>
</dbReference>
<accession>A0A1S2Y597</accession>
<reference evidence="3" key="1">
    <citation type="journal article" date="2013" name="Nat. Biotechnol.">
        <title>Draft genome sequence of chickpea (Cicer arietinum) provides a resource for trait improvement.</title>
        <authorList>
            <person name="Varshney R.K."/>
            <person name="Song C."/>
            <person name="Saxena R.K."/>
            <person name="Azam S."/>
            <person name="Yu S."/>
            <person name="Sharpe A.G."/>
            <person name="Cannon S."/>
            <person name="Baek J."/>
            <person name="Rosen B.D."/>
            <person name="Tar'an B."/>
            <person name="Millan T."/>
            <person name="Zhang X."/>
            <person name="Ramsay L.D."/>
            <person name="Iwata A."/>
            <person name="Wang Y."/>
            <person name="Nelson W."/>
            <person name="Farmer A.D."/>
            <person name="Gaur P.M."/>
            <person name="Soderlund C."/>
            <person name="Penmetsa R.V."/>
            <person name="Xu C."/>
            <person name="Bharti A.K."/>
            <person name="He W."/>
            <person name="Winter P."/>
            <person name="Zhao S."/>
            <person name="Hane J.K."/>
            <person name="Carrasquilla-Garcia N."/>
            <person name="Condie J.A."/>
            <person name="Upadhyaya H.D."/>
            <person name="Luo M.C."/>
            <person name="Thudi M."/>
            <person name="Gowda C.L."/>
            <person name="Singh N.P."/>
            <person name="Lichtenzveig J."/>
            <person name="Gali K.K."/>
            <person name="Rubio J."/>
            <person name="Nadarajan N."/>
            <person name="Dolezel J."/>
            <person name="Bansal K.C."/>
            <person name="Xu X."/>
            <person name="Edwards D."/>
            <person name="Zhang G."/>
            <person name="Kahl G."/>
            <person name="Gil J."/>
            <person name="Singh K.B."/>
            <person name="Datta S.K."/>
            <person name="Jackson S.A."/>
            <person name="Wang J."/>
            <person name="Cook D.R."/>
        </authorList>
    </citation>
    <scope>NUCLEOTIDE SEQUENCE [LARGE SCALE GENOMIC DNA]</scope>
    <source>
        <strain evidence="3">cv. CDC Frontier</strain>
    </source>
</reference>
<dbReference type="InterPro" id="IPR050566">
    <property type="entry name" value="Deoxyribonucleoside_kinase"/>
</dbReference>
<gene>
    <name evidence="4" type="primary">LOC101496104</name>
</gene>
<dbReference type="Pfam" id="PF01712">
    <property type="entry name" value="dNK"/>
    <property type="match status" value="1"/>
</dbReference>
<sequence>MQKVIHRSTCSLPIPILTLSATCIPLLTKPSHFTTMASSSPSNSAALSFSLKNTLYSSSSSFRYSKVCYVRRCFCPTLTLTRHTTTIINKTLPCLLNNNSSNSLQSSSSSSSHDTEDEQQQGTTGDNSTSSSSSSTATFRLNRRQKASSSSSPISSSNPDLLAIPGVGPRNFKKLVRKGIEGVAQLKQLYKDKFFGKSSDQMVEYLRSSVGIIHKNHAESITTFIKKSVDEELDDSSSGKQPLQKKRLTFCVEGNISVGKTTFLQRIANETIELRDLVEVVPEPIGKWQDVGPDHFNILDAFYAEPQRYAYTFQNYVFVTRVMQERESSIGVKPLRLMERSVFSDRMVFVRAVHEANWMNEMEISIYDSWFDPVVSSLPGLIPDGFIYLRASPDTCHKRMKLRKRDEEGGVSLEYLRGLHEKHESWLFPFQSGNHGVLSVNKLPHHVDNSLHPDIRDRVFYLEGDHMHSSIQKVPALILDCEPNIDFTKDIEAKREYARQVAEFFEFVKKQQVQSGEGEKNSQGQPQVLLPHEGNLWLPGGKAFPRPPLDFRRAMSFMSGSG</sequence>